<evidence type="ECO:0000256" key="1">
    <source>
        <dbReference type="SAM" id="Phobius"/>
    </source>
</evidence>
<keyword evidence="3" id="KW-1185">Reference proteome</keyword>
<evidence type="ECO:0000313" key="2">
    <source>
        <dbReference type="EMBL" id="WAW15775.1"/>
    </source>
</evidence>
<accession>A0ABY7JQY2</accession>
<keyword evidence="1" id="KW-1133">Transmembrane helix</keyword>
<gene>
    <name evidence="2" type="ORF">O0R46_04805</name>
</gene>
<dbReference type="Proteomes" id="UP001164187">
    <property type="component" value="Chromosome"/>
</dbReference>
<sequence length="167" mass="19350">MNKAYIKGIIIFLSMIGFVLLFSIFQEINGEKSYIKTISGDKKILDEINLVYDNKGTSKSFDEIRKNILISGDKLLLFKSDKTNNIKCSQVKGSMIYDFMGSKYQLLDKKSNYNANIDYVNLNKIDFIKTDTNRTYIGSYFIKDPSKILYDSYKSTDEISNIYIYHI</sequence>
<proteinExistence type="predicted"/>
<name>A0ABY7JQY2_9FIRM</name>
<keyword evidence="1" id="KW-0812">Transmembrane</keyword>
<reference evidence="2" key="1">
    <citation type="submission" date="2022-12" db="EMBL/GenBank/DDBJ databases">
        <title>Peptostreptococcus.</title>
        <authorList>
            <person name="Lee S.H."/>
        </authorList>
    </citation>
    <scope>NUCLEOTIDE SEQUENCE</scope>
    <source>
        <strain evidence="2">CBA3647</strain>
    </source>
</reference>
<evidence type="ECO:0000313" key="3">
    <source>
        <dbReference type="Proteomes" id="UP001164187"/>
    </source>
</evidence>
<dbReference type="RefSeq" id="WP_269312455.1">
    <property type="nucleotide sequence ID" value="NZ_CP114052.1"/>
</dbReference>
<feature type="transmembrane region" description="Helical" evidence="1">
    <location>
        <begin position="6"/>
        <end position="25"/>
    </location>
</feature>
<keyword evidence="1" id="KW-0472">Membrane</keyword>
<protein>
    <submittedName>
        <fullName evidence="2">Uncharacterized protein</fullName>
    </submittedName>
</protein>
<organism evidence="2 3">
    <name type="scientific">Peptostreptococcus equinus</name>
    <dbReference type="NCBI Taxonomy" id="3003601"/>
    <lineage>
        <taxon>Bacteria</taxon>
        <taxon>Bacillati</taxon>
        <taxon>Bacillota</taxon>
        <taxon>Clostridia</taxon>
        <taxon>Peptostreptococcales</taxon>
        <taxon>Peptostreptococcaceae</taxon>
        <taxon>Peptostreptococcus</taxon>
    </lineage>
</organism>
<dbReference type="EMBL" id="CP114052">
    <property type="protein sequence ID" value="WAW15775.1"/>
    <property type="molecule type" value="Genomic_DNA"/>
</dbReference>